<reference evidence="1 2" key="1">
    <citation type="submission" date="2017-01" db="EMBL/GenBank/DDBJ databases">
        <title>The cable genome- insights into the physiology and evolution of filamentous bacteria capable of sulfide oxidation via long distance electron transfer.</title>
        <authorList>
            <person name="Schreiber L."/>
            <person name="Bjerg J.T."/>
            <person name="Boggild A."/>
            <person name="Van De Vossenberg J."/>
            <person name="Meysman F."/>
            <person name="Nielsen L.P."/>
            <person name="Schramm A."/>
            <person name="Kjeldsen K.U."/>
        </authorList>
    </citation>
    <scope>NUCLEOTIDE SEQUENCE [LARGE SCALE GENOMIC DNA]</scope>
    <source>
        <strain evidence="1">A5</strain>
    </source>
</reference>
<dbReference type="Pfam" id="PF11523">
    <property type="entry name" value="DUF3223"/>
    <property type="match status" value="1"/>
</dbReference>
<evidence type="ECO:0000313" key="1">
    <source>
        <dbReference type="EMBL" id="RWX51540.1"/>
    </source>
</evidence>
<organism evidence="1 2">
    <name type="scientific">Candidatus Electrothrix marina</name>
    <dbReference type="NCBI Taxonomy" id="1859130"/>
    <lineage>
        <taxon>Bacteria</taxon>
        <taxon>Pseudomonadati</taxon>
        <taxon>Thermodesulfobacteriota</taxon>
        <taxon>Desulfobulbia</taxon>
        <taxon>Desulfobulbales</taxon>
        <taxon>Desulfobulbaceae</taxon>
        <taxon>Candidatus Electrothrix</taxon>
    </lineage>
</organism>
<protein>
    <submittedName>
        <fullName evidence="1">Uncharacterized protein</fullName>
    </submittedName>
</protein>
<dbReference type="EMBL" id="MTKS01000119">
    <property type="protein sequence ID" value="RWX51540.1"/>
    <property type="molecule type" value="Genomic_DNA"/>
</dbReference>
<evidence type="ECO:0000313" key="2">
    <source>
        <dbReference type="Proteomes" id="UP000288892"/>
    </source>
</evidence>
<dbReference type="PANTHER" id="PTHR33415:SF12">
    <property type="entry name" value="PROTEIN EMBRYO DEFECTIVE 514"/>
    <property type="match status" value="1"/>
</dbReference>
<name>A0A444JEN2_9BACT</name>
<accession>A0A444JEN2</accession>
<comment type="caution">
    <text evidence="1">The sequence shown here is derived from an EMBL/GenBank/DDBJ whole genome shotgun (WGS) entry which is preliminary data.</text>
</comment>
<keyword evidence="2" id="KW-1185">Reference proteome</keyword>
<dbReference type="Proteomes" id="UP000288892">
    <property type="component" value="Unassembled WGS sequence"/>
</dbReference>
<sequence length="214" mass="25094">MGRAKPIILPSKTFLTQGEATKFFKDMLNRYRDEEKINNEDGKLLFELLQRHPEDKIKDKVAYFFRRHSPDQPTSCFHIMRTSGEPTDFSYPKCIKGTSPTIEEYFYKACRVAVSHYLIIKKNELFDIGNVFCCQTREEVTKETSEYRHTNPPFKKIIEEFIAINNISISCEMFFADADMQYSVRFTDDKLSKKFISFHQEKAVMGIFKKGTSK</sequence>
<proteinExistence type="predicted"/>
<dbReference type="PANTHER" id="PTHR33415">
    <property type="entry name" value="PROTEIN EMBRYO DEFECTIVE 514"/>
    <property type="match status" value="1"/>
</dbReference>
<dbReference type="InterPro" id="IPR044673">
    <property type="entry name" value="DCL-like"/>
</dbReference>
<dbReference type="Gene3D" id="3.10.450.40">
    <property type="match status" value="1"/>
</dbReference>
<dbReference type="AlphaFoldDB" id="A0A444JEN2"/>
<gene>
    <name evidence="1" type="ORF">VU01_11194</name>
</gene>